<accession>A0ABD3LAH4</accession>
<feature type="region of interest" description="Disordered" evidence="1">
    <location>
        <begin position="274"/>
        <end position="324"/>
    </location>
</feature>
<feature type="compositionally biased region" description="Polar residues" evidence="1">
    <location>
        <begin position="274"/>
        <end position="299"/>
    </location>
</feature>
<feature type="region of interest" description="Disordered" evidence="1">
    <location>
        <begin position="165"/>
        <end position="226"/>
    </location>
</feature>
<evidence type="ECO:0000313" key="3">
    <source>
        <dbReference type="Proteomes" id="UP001634007"/>
    </source>
</evidence>
<dbReference type="PANTHER" id="PTHR36757:SF1">
    <property type="entry name" value="GENOME ASSEMBLY, CHROMOSOME: A04"/>
    <property type="match status" value="1"/>
</dbReference>
<organism evidence="2 3">
    <name type="scientific">Eucalyptus globulus</name>
    <name type="common">Tasmanian blue gum</name>
    <dbReference type="NCBI Taxonomy" id="34317"/>
    <lineage>
        <taxon>Eukaryota</taxon>
        <taxon>Viridiplantae</taxon>
        <taxon>Streptophyta</taxon>
        <taxon>Embryophyta</taxon>
        <taxon>Tracheophyta</taxon>
        <taxon>Spermatophyta</taxon>
        <taxon>Magnoliopsida</taxon>
        <taxon>eudicotyledons</taxon>
        <taxon>Gunneridae</taxon>
        <taxon>Pentapetalae</taxon>
        <taxon>rosids</taxon>
        <taxon>malvids</taxon>
        <taxon>Myrtales</taxon>
        <taxon>Myrtaceae</taxon>
        <taxon>Myrtoideae</taxon>
        <taxon>Eucalypteae</taxon>
        <taxon>Eucalyptus</taxon>
    </lineage>
</organism>
<feature type="compositionally biased region" description="Low complexity" evidence="1">
    <location>
        <begin position="189"/>
        <end position="206"/>
    </location>
</feature>
<sequence>MCSETCPTRTLSFLDLPRKDKEAVETQNAGLGSSSRSNSNREFEFGISAGGLEHTSSSADELFANGMILPFQIQSGSLAAKRVSRSEAEAAVALPFLISIPSPPTQDNRNDKNIEKTEEIALIPSRSGSDQEKLQSWSFWGFGRSTSLDSDNCCTKKRSIFPSQLLSRSKSTGSVPSLRRSSSRRRQASHIPKPLHPSSSHSSPVKRTSKSESKAAAPIPFLTPLPSPATCNDYDKKIERTEKVAIAPSRSGSDQGKLRSRSFWGFRRSTSLNSADRSSINKNSVFPSQLLSRSKSTGSVPAPRRSSSQRRQASHISKSSYSSSTAHSYPWLQKAPSKKNHGLAPSYGSTIRVLNLPTSCISKGAASLFCLDCSTVKE</sequence>
<feature type="compositionally biased region" description="Low complexity" evidence="1">
    <location>
        <begin position="171"/>
        <end position="180"/>
    </location>
</feature>
<evidence type="ECO:0000256" key="1">
    <source>
        <dbReference type="SAM" id="MobiDB-lite"/>
    </source>
</evidence>
<proteinExistence type="predicted"/>
<dbReference type="Proteomes" id="UP001634007">
    <property type="component" value="Unassembled WGS sequence"/>
</dbReference>
<reference evidence="2 3" key="1">
    <citation type="submission" date="2024-11" db="EMBL/GenBank/DDBJ databases">
        <title>Chromosome-level genome assembly of Eucalyptus globulus Labill. provides insights into its genome evolution.</title>
        <authorList>
            <person name="Li X."/>
        </authorList>
    </citation>
    <scope>NUCLEOTIDE SEQUENCE [LARGE SCALE GENOMIC DNA]</scope>
    <source>
        <strain evidence="2">CL2024</strain>
        <tissue evidence="2">Fresh tender leaves</tissue>
    </source>
</reference>
<keyword evidence="3" id="KW-1185">Reference proteome</keyword>
<gene>
    <name evidence="2" type="ORF">ACJRO7_009957</name>
</gene>
<dbReference type="AlphaFoldDB" id="A0ABD3LAH4"/>
<feature type="compositionally biased region" description="Low complexity" evidence="1">
    <location>
        <begin position="301"/>
        <end position="324"/>
    </location>
</feature>
<comment type="caution">
    <text evidence="2">The sequence shown here is derived from an EMBL/GenBank/DDBJ whole genome shotgun (WGS) entry which is preliminary data.</text>
</comment>
<evidence type="ECO:0000313" key="2">
    <source>
        <dbReference type="EMBL" id="KAL3748803.1"/>
    </source>
</evidence>
<dbReference type="EMBL" id="JBJKBG010000002">
    <property type="protein sequence ID" value="KAL3748803.1"/>
    <property type="molecule type" value="Genomic_DNA"/>
</dbReference>
<name>A0ABD3LAH4_EUCGL</name>
<protein>
    <submittedName>
        <fullName evidence="2">Uncharacterized protein</fullName>
    </submittedName>
</protein>
<dbReference type="PANTHER" id="PTHR36757">
    <property type="entry name" value="BNAANNG22500D PROTEIN"/>
    <property type="match status" value="1"/>
</dbReference>